<dbReference type="PANTHER" id="PTHR11012:SF58">
    <property type="entry name" value="CHK KINASE-LIKE DOMAIN-CONTAINING PROTEIN"/>
    <property type="match status" value="1"/>
</dbReference>
<keyword evidence="3" id="KW-1185">Reference proteome</keyword>
<dbReference type="AlphaFoldDB" id="A0AAN8XDD8"/>
<comment type="caution">
    <text evidence="2">The sequence shown here is derived from an EMBL/GenBank/DDBJ whole genome shotgun (WGS) entry which is preliminary data.</text>
</comment>
<dbReference type="EMBL" id="JAXCGZ010005660">
    <property type="protein sequence ID" value="KAK7081287.1"/>
    <property type="molecule type" value="Genomic_DNA"/>
</dbReference>
<reference evidence="2 3" key="1">
    <citation type="submission" date="2023-11" db="EMBL/GenBank/DDBJ databases">
        <title>Halocaridina rubra genome assembly.</title>
        <authorList>
            <person name="Smith C."/>
        </authorList>
    </citation>
    <scope>NUCLEOTIDE SEQUENCE [LARGE SCALE GENOMIC DNA]</scope>
    <source>
        <strain evidence="2">EP-1</strain>
        <tissue evidence="2">Whole</tissue>
    </source>
</reference>
<dbReference type="InterPro" id="IPR004119">
    <property type="entry name" value="EcKL"/>
</dbReference>
<dbReference type="SMART" id="SM00587">
    <property type="entry name" value="CHK"/>
    <property type="match status" value="1"/>
</dbReference>
<dbReference type="InterPro" id="IPR011009">
    <property type="entry name" value="Kinase-like_dom_sf"/>
</dbReference>
<evidence type="ECO:0000259" key="1">
    <source>
        <dbReference type="SMART" id="SM00587"/>
    </source>
</evidence>
<feature type="domain" description="CHK kinase-like" evidence="1">
    <location>
        <begin position="77"/>
        <end position="268"/>
    </location>
</feature>
<dbReference type="PANTHER" id="PTHR11012">
    <property type="entry name" value="PROTEIN KINASE-LIKE DOMAIN-CONTAINING"/>
    <property type="match status" value="1"/>
</dbReference>
<dbReference type="Proteomes" id="UP001381693">
    <property type="component" value="Unassembled WGS sequence"/>
</dbReference>
<evidence type="ECO:0000313" key="3">
    <source>
        <dbReference type="Proteomes" id="UP001381693"/>
    </source>
</evidence>
<gene>
    <name evidence="2" type="ORF">SK128_006247</name>
</gene>
<name>A0AAN8XDD8_HALRR</name>
<proteinExistence type="predicted"/>
<evidence type="ECO:0000313" key="2">
    <source>
        <dbReference type="EMBL" id="KAK7081287.1"/>
    </source>
</evidence>
<sequence>MIVISLYRIQFDLREDYTNTHTHTHTHTQTHTHTHAKLIKPDLEGVERQYLTEDAIDTCWAPDLYYAKHKEAAESILVLADMCQRGYKVQELTQGLTIPQAKAALIAIANVHAAALTLQIKENKPLQQRYPYLLSMDQAIESFSCLIDRGLPLLSKFLASKKDRASVREGLQKYSGKVAADVLRGVLTPSEKVNTLVHCDFWCNNLLFKEEEETTRCCIIDWQMVMYGRPAIDVALLISTSLEPSERRKHGPSLVSDYWDAFMSRLTKFGVEKDAVKYTKDDLEEDFKAAQAMAGLVVVGSVDIALGSTEREERVLQLLEDLMSEGIL</sequence>
<dbReference type="Gene3D" id="3.90.1200.10">
    <property type="match status" value="1"/>
</dbReference>
<dbReference type="SUPFAM" id="SSF56112">
    <property type="entry name" value="Protein kinase-like (PK-like)"/>
    <property type="match status" value="1"/>
</dbReference>
<dbReference type="Pfam" id="PF02958">
    <property type="entry name" value="EcKL"/>
    <property type="match status" value="1"/>
</dbReference>
<organism evidence="2 3">
    <name type="scientific">Halocaridina rubra</name>
    <name type="common">Hawaiian red shrimp</name>
    <dbReference type="NCBI Taxonomy" id="373956"/>
    <lineage>
        <taxon>Eukaryota</taxon>
        <taxon>Metazoa</taxon>
        <taxon>Ecdysozoa</taxon>
        <taxon>Arthropoda</taxon>
        <taxon>Crustacea</taxon>
        <taxon>Multicrustacea</taxon>
        <taxon>Malacostraca</taxon>
        <taxon>Eumalacostraca</taxon>
        <taxon>Eucarida</taxon>
        <taxon>Decapoda</taxon>
        <taxon>Pleocyemata</taxon>
        <taxon>Caridea</taxon>
        <taxon>Atyoidea</taxon>
        <taxon>Atyidae</taxon>
        <taxon>Halocaridina</taxon>
    </lineage>
</organism>
<accession>A0AAN8XDD8</accession>
<protein>
    <recommendedName>
        <fullName evidence="1">CHK kinase-like domain-containing protein</fullName>
    </recommendedName>
</protein>
<dbReference type="InterPro" id="IPR015897">
    <property type="entry name" value="CHK_kinase-like"/>
</dbReference>